<dbReference type="InterPro" id="IPR011527">
    <property type="entry name" value="ABC1_TM_dom"/>
</dbReference>
<dbReference type="InterPro" id="IPR017871">
    <property type="entry name" value="ABC_transporter-like_CS"/>
</dbReference>
<dbReference type="InterPro" id="IPR003593">
    <property type="entry name" value="AAA+_ATPase"/>
</dbReference>
<organism evidence="16">
    <name type="scientific">hydrothermal vent metagenome</name>
    <dbReference type="NCBI Taxonomy" id="652676"/>
    <lineage>
        <taxon>unclassified sequences</taxon>
        <taxon>metagenomes</taxon>
        <taxon>ecological metagenomes</taxon>
    </lineage>
</organism>
<keyword evidence="4 11" id="KW-0812">Transmembrane</keyword>
<feature type="transmembrane region" description="Helical" evidence="11">
    <location>
        <begin position="21"/>
        <end position="38"/>
    </location>
</feature>
<dbReference type="AlphaFoldDB" id="A0A1W1DRP6"/>
<evidence type="ECO:0000256" key="4">
    <source>
        <dbReference type="ARBA" id="ARBA00022692"/>
    </source>
</evidence>
<evidence type="ECO:0000313" key="15">
    <source>
        <dbReference type="EMBL" id="SFV81391.1"/>
    </source>
</evidence>
<dbReference type="EMBL" id="FPHU01000117">
    <property type="protein sequence ID" value="SFV80925.1"/>
    <property type="molecule type" value="Genomic_DNA"/>
</dbReference>
<dbReference type="SUPFAM" id="SSF52540">
    <property type="entry name" value="P-loop containing nucleoside triphosphate hydrolases"/>
    <property type="match status" value="1"/>
</dbReference>
<dbReference type="InterPro" id="IPR036640">
    <property type="entry name" value="ABC1_TM_sf"/>
</dbReference>
<evidence type="ECO:0000259" key="13">
    <source>
        <dbReference type="PROSITE" id="PS50929"/>
    </source>
</evidence>
<dbReference type="CDD" id="cd18552">
    <property type="entry name" value="ABC_6TM_MsbA_like"/>
    <property type="match status" value="1"/>
</dbReference>
<comment type="subcellular location">
    <subcellularLocation>
        <location evidence="1">Membrane</location>
        <topology evidence="1">Multi-pass membrane protein</topology>
    </subcellularLocation>
</comment>
<reference evidence="16" key="1">
    <citation type="submission" date="2016-10" db="EMBL/GenBank/DDBJ databases">
        <authorList>
            <person name="de Groot N.N."/>
        </authorList>
    </citation>
    <scope>NUCLEOTIDE SEQUENCE</scope>
</reference>
<proteinExistence type="predicted"/>
<dbReference type="PANTHER" id="PTHR43394:SF1">
    <property type="entry name" value="ATP-BINDING CASSETTE SUB-FAMILY B MEMBER 10, MITOCHONDRIAL"/>
    <property type="match status" value="1"/>
</dbReference>
<dbReference type="PROSITE" id="PS50929">
    <property type="entry name" value="ABC_TM1F"/>
    <property type="match status" value="1"/>
</dbReference>
<evidence type="ECO:0000256" key="9">
    <source>
        <dbReference type="ARBA" id="ARBA00023055"/>
    </source>
</evidence>
<evidence type="ECO:0000256" key="10">
    <source>
        <dbReference type="ARBA" id="ARBA00023136"/>
    </source>
</evidence>
<evidence type="ECO:0000313" key="14">
    <source>
        <dbReference type="EMBL" id="SFV80925.1"/>
    </source>
</evidence>
<evidence type="ECO:0000256" key="6">
    <source>
        <dbReference type="ARBA" id="ARBA00022840"/>
    </source>
</evidence>
<feature type="transmembrane region" description="Helical" evidence="11">
    <location>
        <begin position="160"/>
        <end position="177"/>
    </location>
</feature>
<evidence type="ECO:0000256" key="11">
    <source>
        <dbReference type="SAM" id="Phobius"/>
    </source>
</evidence>
<dbReference type="Gene3D" id="3.40.50.300">
    <property type="entry name" value="P-loop containing nucleotide triphosphate hydrolases"/>
    <property type="match status" value="1"/>
</dbReference>
<feature type="transmembrane region" description="Helical" evidence="11">
    <location>
        <begin position="130"/>
        <end position="154"/>
    </location>
</feature>
<keyword evidence="3" id="KW-1003">Cell membrane</keyword>
<dbReference type="InterPro" id="IPR011917">
    <property type="entry name" value="ABC_transpr_lipidA"/>
</dbReference>
<feature type="transmembrane region" description="Helical" evidence="11">
    <location>
        <begin position="58"/>
        <end position="78"/>
    </location>
</feature>
<dbReference type="SUPFAM" id="SSF90123">
    <property type="entry name" value="ABC transporter transmembrane region"/>
    <property type="match status" value="1"/>
</dbReference>
<keyword evidence="9" id="KW-0445">Lipid transport</keyword>
<dbReference type="EMBL" id="FPHT01000171">
    <property type="protein sequence ID" value="SFV81391.1"/>
    <property type="molecule type" value="Genomic_DNA"/>
</dbReference>
<dbReference type="GO" id="GO:0015421">
    <property type="term" value="F:ABC-type oligopeptide transporter activity"/>
    <property type="evidence" value="ECO:0007669"/>
    <property type="project" value="TreeGrafter"/>
</dbReference>
<evidence type="ECO:0000313" key="16">
    <source>
        <dbReference type="EMBL" id="SFV84166.1"/>
    </source>
</evidence>
<keyword evidence="10 11" id="KW-0472">Membrane</keyword>
<protein>
    <submittedName>
        <fullName evidence="16">Lipid A export ATP-binding/permease protein MsbA</fullName>
    </submittedName>
</protein>
<name>A0A1W1DRP6_9ZZZZ</name>
<dbReference type="PROSITE" id="PS50893">
    <property type="entry name" value="ABC_TRANSPORTER_2"/>
    <property type="match status" value="1"/>
</dbReference>
<dbReference type="Pfam" id="PF00664">
    <property type="entry name" value="ABC_membrane"/>
    <property type="match status" value="1"/>
</dbReference>
<dbReference type="NCBIfam" id="TIGR02203">
    <property type="entry name" value="MsbA_lipidA"/>
    <property type="match status" value="1"/>
</dbReference>
<accession>A0A1W1DRP6</accession>
<dbReference type="InterPro" id="IPR003439">
    <property type="entry name" value="ABC_transporter-like_ATP-bd"/>
</dbReference>
<feature type="domain" description="ABC transporter" evidence="12">
    <location>
        <begin position="334"/>
        <end position="569"/>
    </location>
</feature>
<feature type="transmembrane region" description="Helical" evidence="11">
    <location>
        <begin position="243"/>
        <end position="262"/>
    </location>
</feature>
<dbReference type="GO" id="GO:0005524">
    <property type="term" value="F:ATP binding"/>
    <property type="evidence" value="ECO:0007669"/>
    <property type="project" value="UniProtKB-KW"/>
</dbReference>
<dbReference type="GO" id="GO:0016020">
    <property type="term" value="C:membrane"/>
    <property type="evidence" value="ECO:0007669"/>
    <property type="project" value="UniProtKB-SubCell"/>
</dbReference>
<evidence type="ECO:0000256" key="2">
    <source>
        <dbReference type="ARBA" id="ARBA00022448"/>
    </source>
</evidence>
<dbReference type="EMBL" id="FPHW01000097">
    <property type="protein sequence ID" value="SFV84166.1"/>
    <property type="molecule type" value="Genomic_DNA"/>
</dbReference>
<dbReference type="InterPro" id="IPR039421">
    <property type="entry name" value="Type_1_exporter"/>
</dbReference>
<dbReference type="FunFam" id="3.40.50.300:FF:000287">
    <property type="entry name" value="Multidrug ABC transporter ATP-binding protein"/>
    <property type="match status" value="1"/>
</dbReference>
<dbReference type="Gene3D" id="1.20.1560.10">
    <property type="entry name" value="ABC transporter type 1, transmembrane domain"/>
    <property type="match status" value="1"/>
</dbReference>
<gene>
    <name evidence="15" type="ORF">MNB_SUP05-12-91</name>
    <name evidence="14" type="ORF">MNB_SUP05-13-399</name>
    <name evidence="16" type="ORF">MNB_SUP05-7-774</name>
</gene>
<feature type="domain" description="ABC transmembrane type-1" evidence="13">
    <location>
        <begin position="22"/>
        <end position="302"/>
    </location>
</feature>
<keyword evidence="7" id="KW-1278">Translocase</keyword>
<evidence type="ECO:0000256" key="5">
    <source>
        <dbReference type="ARBA" id="ARBA00022741"/>
    </source>
</evidence>
<evidence type="ECO:0000256" key="7">
    <source>
        <dbReference type="ARBA" id="ARBA00022967"/>
    </source>
</evidence>
<evidence type="ECO:0000256" key="8">
    <source>
        <dbReference type="ARBA" id="ARBA00022989"/>
    </source>
</evidence>
<dbReference type="PANTHER" id="PTHR43394">
    <property type="entry name" value="ATP-DEPENDENT PERMEASE MDL1, MITOCHONDRIAL"/>
    <property type="match status" value="1"/>
</dbReference>
<evidence type="ECO:0000259" key="12">
    <source>
        <dbReference type="PROSITE" id="PS50893"/>
    </source>
</evidence>
<dbReference type="InterPro" id="IPR027417">
    <property type="entry name" value="P-loop_NTPase"/>
</dbReference>
<dbReference type="PROSITE" id="PS00211">
    <property type="entry name" value="ABC_TRANSPORTER_1"/>
    <property type="match status" value="1"/>
</dbReference>
<keyword evidence="6 16" id="KW-0067">ATP-binding</keyword>
<dbReference type="SMART" id="SM00382">
    <property type="entry name" value="AAA"/>
    <property type="match status" value="1"/>
</dbReference>
<dbReference type="GO" id="GO:0016887">
    <property type="term" value="F:ATP hydrolysis activity"/>
    <property type="evidence" value="ECO:0007669"/>
    <property type="project" value="InterPro"/>
</dbReference>
<keyword evidence="2" id="KW-0813">Transport</keyword>
<keyword evidence="8 11" id="KW-1133">Transmembrane helix</keyword>
<evidence type="ECO:0000256" key="3">
    <source>
        <dbReference type="ARBA" id="ARBA00022475"/>
    </source>
</evidence>
<evidence type="ECO:0000256" key="1">
    <source>
        <dbReference type="ARBA" id="ARBA00004141"/>
    </source>
</evidence>
<dbReference type="GO" id="GO:0034040">
    <property type="term" value="F:ATPase-coupled lipid transmembrane transporter activity"/>
    <property type="evidence" value="ECO:0007669"/>
    <property type="project" value="InterPro"/>
</dbReference>
<dbReference type="Pfam" id="PF00005">
    <property type="entry name" value="ABC_tran"/>
    <property type="match status" value="1"/>
</dbReference>
<sequence length="573" mass="63580">MQYKQFVSRLFFYLRAHIGKLIFTSLMMMLATALESSIPEITGRIVDELFAKDRDQQIALLYALALFGVIVLSSLFAMTSTAASSWVSNKVIMDLRVDMFSKLLRLPKSYFDQHPTGKTLSKLTFDVEQIAAAASSIWLDFIKSSMMVIILVGYLFYKNWQLSLTLLVLLPLVYLAVKLSSNRMRSSSQKVQNSMGRMTHLLDENISGSSLVKIYHAQDQETNKFNDLIKNIRQQRFKVDMTAVFNTGFVNILIGLSLGSVVYFSSTLLAMTAGEFLSFFTAMGMLVKPAKSLVNINKPLQTAMAAGESVFGLIDEDEEHNDGTKLLEDSKGAIQFNNVSFGYSDEATVLNNINLDIKPGETIALVGSTGSGKTTIIQLLAKFYSPNSGTITIDGIDISEFEIDSLRSQIAFVDQNVRLFNDTVKGNIALGQIDTMNDAQIENAAKVSNSHEFIQQLSNQFDTEIGEDGTKLSGGQRQRLAIARAIAKDSPILILDEATSALDSATEKQVQQAIDEMQKDRTTIIIAHRLSTVQKADRIIVLRRGEIIEQGSHQELLDANGEYAGLYKHQFED</sequence>
<keyword evidence="5" id="KW-0547">Nucleotide-binding</keyword>